<evidence type="ECO:0000256" key="3">
    <source>
        <dbReference type="ARBA" id="ARBA00022679"/>
    </source>
</evidence>
<protein>
    <submittedName>
        <fullName evidence="6">Glycosyltransferase</fullName>
        <ecNumber evidence="6">2.4.-.-</ecNumber>
    </submittedName>
</protein>
<organism evidence="6 7">
    <name type="scientific">Brachybacterium hainanense</name>
    <dbReference type="NCBI Taxonomy" id="1541174"/>
    <lineage>
        <taxon>Bacteria</taxon>
        <taxon>Bacillati</taxon>
        <taxon>Actinomycetota</taxon>
        <taxon>Actinomycetes</taxon>
        <taxon>Micrococcales</taxon>
        <taxon>Dermabacteraceae</taxon>
        <taxon>Brachybacterium</taxon>
    </lineage>
</organism>
<dbReference type="EC" id="2.4.-.-" evidence="6"/>
<keyword evidence="7" id="KW-1185">Reference proteome</keyword>
<dbReference type="PANTHER" id="PTHR12526">
    <property type="entry name" value="GLYCOSYLTRANSFERASE"/>
    <property type="match status" value="1"/>
</dbReference>
<dbReference type="InterPro" id="IPR028098">
    <property type="entry name" value="Glyco_trans_4-like_N"/>
</dbReference>
<evidence type="ECO:0000256" key="2">
    <source>
        <dbReference type="ARBA" id="ARBA00022676"/>
    </source>
</evidence>
<name>A0ABV6RGH6_9MICO</name>
<feature type="domain" description="Glycosyltransferase subfamily 4-like N-terminal" evidence="5">
    <location>
        <begin position="47"/>
        <end position="176"/>
    </location>
</feature>
<reference evidence="6 7" key="1">
    <citation type="submission" date="2024-09" db="EMBL/GenBank/DDBJ databases">
        <authorList>
            <person name="Sun Q."/>
            <person name="Mori K."/>
        </authorList>
    </citation>
    <scope>NUCLEOTIDE SEQUENCE [LARGE SCALE GENOMIC DNA]</scope>
    <source>
        <strain evidence="6 7">CICC 10874</strain>
    </source>
</reference>
<evidence type="ECO:0000259" key="5">
    <source>
        <dbReference type="Pfam" id="PF13439"/>
    </source>
</evidence>
<evidence type="ECO:0000256" key="1">
    <source>
        <dbReference type="ARBA" id="ARBA00009481"/>
    </source>
</evidence>
<evidence type="ECO:0000313" key="6">
    <source>
        <dbReference type="EMBL" id="MFC0675038.1"/>
    </source>
</evidence>
<evidence type="ECO:0000259" key="4">
    <source>
        <dbReference type="Pfam" id="PF00534"/>
    </source>
</evidence>
<proteinExistence type="inferred from homology"/>
<comment type="caution">
    <text evidence="6">The sequence shown here is derived from an EMBL/GenBank/DDBJ whole genome shotgun (WGS) entry which is preliminary data.</text>
</comment>
<dbReference type="Gene3D" id="3.40.50.2000">
    <property type="entry name" value="Glycogen Phosphorylase B"/>
    <property type="match status" value="2"/>
</dbReference>
<dbReference type="InterPro" id="IPR001296">
    <property type="entry name" value="Glyco_trans_1"/>
</dbReference>
<dbReference type="Proteomes" id="UP001589793">
    <property type="component" value="Unassembled WGS sequence"/>
</dbReference>
<comment type="similarity">
    <text evidence="1">Belongs to the glycosyltransferase group 1 family. Glycosyltransferase 4 subfamily.</text>
</comment>
<dbReference type="RefSeq" id="WP_376981692.1">
    <property type="nucleotide sequence ID" value="NZ_JBHLSV010000018.1"/>
</dbReference>
<dbReference type="EMBL" id="JBHLSV010000018">
    <property type="protein sequence ID" value="MFC0675038.1"/>
    <property type="molecule type" value="Genomic_DNA"/>
</dbReference>
<dbReference type="Pfam" id="PF00534">
    <property type="entry name" value="Glycos_transf_1"/>
    <property type="match status" value="1"/>
</dbReference>
<gene>
    <name evidence="6" type="ORF">ACFFF6_13815</name>
</gene>
<dbReference type="SUPFAM" id="SSF53756">
    <property type="entry name" value="UDP-Glycosyltransferase/glycogen phosphorylase"/>
    <property type="match status" value="1"/>
</dbReference>
<feature type="domain" description="Glycosyl transferase family 1" evidence="4">
    <location>
        <begin position="187"/>
        <end position="328"/>
    </location>
</feature>
<accession>A0ABV6RGH6</accession>
<dbReference type="PANTHER" id="PTHR12526:SF640">
    <property type="entry name" value="COLANIC ACID BIOSYNTHESIS GLYCOSYLTRANSFERASE WCAL-RELATED"/>
    <property type="match status" value="1"/>
</dbReference>
<keyword evidence="2 6" id="KW-0328">Glycosyltransferase</keyword>
<dbReference type="GO" id="GO:0016757">
    <property type="term" value="F:glycosyltransferase activity"/>
    <property type="evidence" value="ECO:0007669"/>
    <property type="project" value="UniProtKB-KW"/>
</dbReference>
<keyword evidence="3 6" id="KW-0808">Transferase</keyword>
<dbReference type="Pfam" id="PF13439">
    <property type="entry name" value="Glyco_transf_4"/>
    <property type="match status" value="1"/>
</dbReference>
<evidence type="ECO:0000313" key="7">
    <source>
        <dbReference type="Proteomes" id="UP001589793"/>
    </source>
</evidence>
<sequence length="365" mass="40313">MLVTVVTTWFPTDRHPAHAPFVVRDAQAIQEVADVTLRLVHLIPPRDLDGPRRIVHDGLEVLRIPFDPQDPRTWRAVRAPLSAALRGSDLVHSMAISSLIALRFVRVPVPWVHTEHWSALTTPSSAPGALRRAIPLFRRLLRRPDLVTAVVEFLARPIREERGARPVAVVPCIVDPIALSPRRPREDGRLNLFSTGSLIARKDPHVAVRTVAELRSRGVDAHLHWLGDGPERESTQVLARDLGVEDGVHLHGFIPPDQVMEMISREADIFFGPTRADNFFVGAAEAILAGRPVVLGATGGQGEYVDARIGELIEEQDPTRYADALLRVDERTRELSSEEIAATIGTRFSSATVGELYRAAYGTVL</sequence>